<dbReference type="VEuPathDB" id="GiardiaDB:GL50803_0016690"/>
<accession>V6TFN2</accession>
<comment type="caution">
    <text evidence="2">The sequence shown here is derived from an EMBL/GenBank/DDBJ whole genome shotgun (WGS) entry which is preliminary data.</text>
</comment>
<evidence type="ECO:0000256" key="1">
    <source>
        <dbReference type="SAM" id="MobiDB-lite"/>
    </source>
</evidence>
<feature type="compositionally biased region" description="Gly residues" evidence="1">
    <location>
        <begin position="635"/>
        <end position="654"/>
    </location>
</feature>
<dbReference type="EMBL" id="AHGT01000070">
    <property type="protein sequence ID" value="ESU35730.1"/>
    <property type="molecule type" value="Genomic_DNA"/>
</dbReference>
<name>V6TFN2_GIAIN</name>
<feature type="region of interest" description="Disordered" evidence="1">
    <location>
        <begin position="633"/>
        <end position="655"/>
    </location>
</feature>
<reference evidence="2 3" key="2">
    <citation type="journal article" date="2013" name="Genome Biol. Evol.">
        <title>Genome sequencing of Giardia lamblia genotypes A2 and B isolates (DH and GS) and comparative analysis with the genomes of genotypes A1 and E (WB and Pig).</title>
        <authorList>
            <person name="Adam R.D."/>
            <person name="Dahlstrom E.W."/>
            <person name="Martens C.A."/>
            <person name="Bruno D.P."/>
            <person name="Barbian K.D."/>
            <person name="Ricklefs S.M."/>
            <person name="Hernandez M.M."/>
            <person name="Narla N.P."/>
            <person name="Patel R.B."/>
            <person name="Porcella S.F."/>
            <person name="Nash T.E."/>
        </authorList>
    </citation>
    <scope>NUCLEOTIDE SEQUENCE [LARGE SCALE GENOMIC DNA]</scope>
    <source>
        <strain evidence="2 3">DH</strain>
    </source>
</reference>
<dbReference type="Proteomes" id="UP000018320">
    <property type="component" value="Unassembled WGS sequence"/>
</dbReference>
<evidence type="ECO:0000313" key="2">
    <source>
        <dbReference type="EMBL" id="ESU35730.1"/>
    </source>
</evidence>
<dbReference type="VEuPathDB" id="GiardiaDB:GL50581_2492"/>
<protein>
    <submittedName>
        <fullName evidence="2">Uncharacterized protein</fullName>
    </submittedName>
</protein>
<dbReference type="AlphaFoldDB" id="V6TFN2"/>
<gene>
    <name evidence="2" type="ORF">DHA2_150986</name>
</gene>
<sequence length="906" mass="100753">MAIAINPDVRELDFSDNVKVSKFMQDFSDFRMKKWITYRPVNAPSETDPFLGGTRQFVITMGTGHILDTLYSGLWYTLHFVNGTDKIDWPLQASLPRTATAWIDSVTFQHSNVAAHIDERLCDYDSVATAFTSAKDILSMKHTFFTAEGQRFEDGNMFNNIRADDPYGKLLKAGASDTGRISYTTRSFFIPLCRLSSIFNSGKYFFPSLLRGNGEMTLSIRSVSQSLCEVFGGENSAMAVYSGLYPGDKIWASTNDDPLSWAVYMTNMKLVTLNLDNAFLTKEYNAFIASGRKFIRSFKGYNYQFYQVRSGYNRIEIANTHQSISHVVLAFQAPYSVRQNGHPTSALDDQTLGVQRTAVADAIEMAQRFARNIYAFTPATVTTEGNVRTDYQPAPPERVVSANDETSTNIALRAESVSVTGRLASAVLGWAGNHWDVVADIANQAMHGAVNLLPQGYQGLARATIGITGQVLQTFFGNNSHPQMRMLAGPTTQAIEDAVLKEYIYERHLPPGTNTTMKLMEEVERVYGPIAPHIQSAGINFDITQQKEAIVNSWTALANARTNAQRLAKHRYSTLMNTNYLPRGEAAVIAYLVSETNHNNMNAAVKAYLQSKNYPQWKLAEINAILSQPLPAGGAAAGTGGQPAGGNQAAGGTGHQRARARGEEVLSLFALARGAHGNDKAEKLIDAALPHHLVEDSDGDEAELPFTAEQRTALIEILGSMLDDDALAWHKYYTQMVPCEAKQLFDMGMNAIEKLQVYRGTGNGETVFSEPVNENMFYHISREAMGDSAENHPYLNYASFRKDMAVIVISLNTFMRDAHHEFWDGFSTNRVADRLYIEFESTPVELHRAAAFLPWYQHIGYNDNCDKLNCKVFTIYDNIYYIDRNNNLNVSDTLLPLQEGRGPSTD</sequence>
<dbReference type="VEuPathDB" id="GiardiaDB:QR46_4752"/>
<dbReference type="VEuPathDB" id="GiardiaDB:DHA2_150986"/>
<dbReference type="VEuPathDB" id="GiardiaDB:GL50581_2493"/>
<proteinExistence type="predicted"/>
<reference evidence="3" key="1">
    <citation type="submission" date="2012-02" db="EMBL/GenBank/DDBJ databases">
        <title>Genome sequencing of Giardia lamblia Genotypes A2 and B isolates (DH and GS) and comparative analysis with the genomes of Genotypes A1 and E (WB and Pig).</title>
        <authorList>
            <person name="Adam R."/>
            <person name="Dahlstrom E."/>
            <person name="Martens C."/>
            <person name="Bruno D."/>
            <person name="Barbian K."/>
            <person name="Porcella S.F."/>
            <person name="Nash T."/>
        </authorList>
    </citation>
    <scope>NUCLEOTIDE SEQUENCE</scope>
    <source>
        <strain evidence="3">DH</strain>
    </source>
</reference>
<evidence type="ECO:0000313" key="3">
    <source>
        <dbReference type="Proteomes" id="UP000018320"/>
    </source>
</evidence>
<organism evidence="2 3">
    <name type="scientific">Giardia intestinalis</name>
    <name type="common">Giardia lamblia</name>
    <dbReference type="NCBI Taxonomy" id="5741"/>
    <lineage>
        <taxon>Eukaryota</taxon>
        <taxon>Metamonada</taxon>
        <taxon>Diplomonadida</taxon>
        <taxon>Hexamitidae</taxon>
        <taxon>Giardiinae</taxon>
        <taxon>Giardia</taxon>
    </lineage>
</organism>